<evidence type="ECO:0000256" key="1">
    <source>
        <dbReference type="SAM" id="MobiDB-lite"/>
    </source>
</evidence>
<dbReference type="EMBL" id="KN716337">
    <property type="protein sequence ID" value="KJH46734.1"/>
    <property type="molecule type" value="Genomic_DNA"/>
</dbReference>
<dbReference type="STRING" id="29172.A0A0D8XSM0"/>
<reference evidence="2 3" key="1">
    <citation type="submission" date="2013-11" db="EMBL/GenBank/DDBJ databases">
        <title>Draft genome of the bovine lungworm Dictyocaulus viviparus.</title>
        <authorList>
            <person name="Mitreva M."/>
        </authorList>
    </citation>
    <scope>NUCLEOTIDE SEQUENCE [LARGE SCALE GENOMIC DNA]</scope>
    <source>
        <strain evidence="2 3">HannoverDv2000</strain>
    </source>
</reference>
<dbReference type="AlphaFoldDB" id="A0A0D8XSM0"/>
<organism evidence="2 3">
    <name type="scientific">Dictyocaulus viviparus</name>
    <name type="common">Bovine lungworm</name>
    <dbReference type="NCBI Taxonomy" id="29172"/>
    <lineage>
        <taxon>Eukaryota</taxon>
        <taxon>Metazoa</taxon>
        <taxon>Ecdysozoa</taxon>
        <taxon>Nematoda</taxon>
        <taxon>Chromadorea</taxon>
        <taxon>Rhabditida</taxon>
        <taxon>Rhabditina</taxon>
        <taxon>Rhabditomorpha</taxon>
        <taxon>Strongyloidea</taxon>
        <taxon>Metastrongylidae</taxon>
        <taxon>Dictyocaulus</taxon>
    </lineage>
</organism>
<reference evidence="3" key="2">
    <citation type="journal article" date="2016" name="Sci. Rep.">
        <title>Dictyocaulus viviparus genome, variome and transcriptome elucidate lungworm biology and support future intervention.</title>
        <authorList>
            <person name="McNulty S.N."/>
            <person name="Strube C."/>
            <person name="Rosa B.A."/>
            <person name="Martin J.C."/>
            <person name="Tyagi R."/>
            <person name="Choi Y.J."/>
            <person name="Wang Q."/>
            <person name="Hallsworth Pepin K."/>
            <person name="Zhang X."/>
            <person name="Ozersky P."/>
            <person name="Wilson R.K."/>
            <person name="Sternberg P.W."/>
            <person name="Gasser R.B."/>
            <person name="Mitreva M."/>
        </authorList>
    </citation>
    <scope>NUCLEOTIDE SEQUENCE [LARGE SCALE GENOMIC DNA]</scope>
    <source>
        <strain evidence="3">HannoverDv2000</strain>
    </source>
</reference>
<proteinExistence type="predicted"/>
<name>A0A0D8XSM0_DICVI</name>
<keyword evidence="3" id="KW-1185">Reference proteome</keyword>
<dbReference type="Proteomes" id="UP000053766">
    <property type="component" value="Unassembled WGS sequence"/>
</dbReference>
<sequence>MNDNHMSEAFWWRMKKHSRIIPKYSLPVRSRSNDDTYSHHVPLEGMNFIAKHFFEYQSFINMPHKGIQLHKTLPSEAGTDPSVGWAPKNMNETGKNQPAPSARASRVHRDPRPNGTKYGRAAKHEHREWGDRHGELKEEKVAPHKDAWTKFLSNEDPGQRTVFDCDFEDRVLAVIIPY</sequence>
<feature type="compositionally biased region" description="Polar residues" evidence="1">
    <location>
        <begin position="90"/>
        <end position="99"/>
    </location>
</feature>
<feature type="compositionally biased region" description="Basic and acidic residues" evidence="1">
    <location>
        <begin position="125"/>
        <end position="134"/>
    </location>
</feature>
<accession>A0A0D8XSM0</accession>
<dbReference type="OrthoDB" id="5854747at2759"/>
<gene>
    <name evidence="2" type="ORF">DICVIV_07187</name>
</gene>
<evidence type="ECO:0000313" key="3">
    <source>
        <dbReference type="Proteomes" id="UP000053766"/>
    </source>
</evidence>
<protein>
    <submittedName>
        <fullName evidence="2">Uncharacterized protein</fullName>
    </submittedName>
</protein>
<evidence type="ECO:0000313" key="2">
    <source>
        <dbReference type="EMBL" id="KJH46734.1"/>
    </source>
</evidence>
<feature type="region of interest" description="Disordered" evidence="1">
    <location>
        <begin position="78"/>
        <end position="134"/>
    </location>
</feature>